<feature type="transmembrane region" description="Helical" evidence="8">
    <location>
        <begin position="208"/>
        <end position="229"/>
    </location>
</feature>
<dbReference type="PROSITE" id="PS50262">
    <property type="entry name" value="G_PROTEIN_RECEP_F1_2"/>
    <property type="match status" value="1"/>
</dbReference>
<protein>
    <recommendedName>
        <fullName evidence="9">G-protein coupled receptors family 1 profile domain-containing protein</fullName>
    </recommendedName>
</protein>
<evidence type="ECO:0000256" key="6">
    <source>
        <dbReference type="ARBA" id="ARBA00023170"/>
    </source>
</evidence>
<feature type="domain" description="G-protein coupled receptors family 1 profile" evidence="9">
    <location>
        <begin position="61"/>
        <end position="363"/>
    </location>
</feature>
<dbReference type="Pfam" id="PF00001">
    <property type="entry name" value="7tm_1"/>
    <property type="match status" value="1"/>
</dbReference>
<dbReference type="Gene3D" id="1.20.1070.10">
    <property type="entry name" value="Rhodopsin 7-helix transmembrane proteins"/>
    <property type="match status" value="1"/>
</dbReference>
<evidence type="ECO:0000256" key="2">
    <source>
        <dbReference type="ARBA" id="ARBA00022692"/>
    </source>
</evidence>
<sequence length="424" mass="48294">MNQLAATTINPIISTLPINLSEAFFDEDFCGLEDRSLLDVPVIRYTFWVLYIIVFVGCLFGNLFTILVLCTHPSMRTPTNFFLANLAGADLLVALFCILQNMIHIVGHENGNWFFGAAFCKAYLYVLHMVPCTSVGILMCVSIEKYIAVLHPLVALKTLTKRLRTMLAIGVWTISLIANFPFLKTAQLYTFDSKSFACGRDHEYSLELLVVVSFVLWYVIPVLTLAFIYTRIGLVLWKSGEGISNRASTESQTSGNGGPGSSWYMSNGRVIVYQQNSLLQVPDNDQRRATEKRREVRESRRKVIRLLFAIVLSFAVFTLPHHFRLLHSTFSKSHTCLWHWSHLFQPLSYLSLFFSSTINPILYAFLSKRFRAAAQDFLHCRRCPIWCFMSTVASRTQSTDGRYYDGRYFALQRQVGIARGVGRC</sequence>
<evidence type="ECO:0000256" key="4">
    <source>
        <dbReference type="ARBA" id="ARBA00023040"/>
    </source>
</evidence>
<keyword evidence="5 8" id="KW-0472">Membrane</keyword>
<dbReference type="WBParaSite" id="MBELARI_LOCUS19894">
    <property type="protein sequence ID" value="MBELARI_LOCUS19894"/>
    <property type="gene ID" value="MBELARI_LOCUS19894"/>
</dbReference>
<evidence type="ECO:0000256" key="5">
    <source>
        <dbReference type="ARBA" id="ARBA00023136"/>
    </source>
</evidence>
<evidence type="ECO:0000256" key="8">
    <source>
        <dbReference type="SAM" id="Phobius"/>
    </source>
</evidence>
<accession>A0AAF3F062</accession>
<feature type="transmembrane region" description="Helical" evidence="8">
    <location>
        <begin position="343"/>
        <end position="366"/>
    </location>
</feature>
<evidence type="ECO:0000313" key="10">
    <source>
        <dbReference type="Proteomes" id="UP000887575"/>
    </source>
</evidence>
<keyword evidence="7" id="KW-0807">Transducer</keyword>
<dbReference type="GO" id="GO:0005886">
    <property type="term" value="C:plasma membrane"/>
    <property type="evidence" value="ECO:0007669"/>
    <property type="project" value="TreeGrafter"/>
</dbReference>
<evidence type="ECO:0000259" key="9">
    <source>
        <dbReference type="PROSITE" id="PS50262"/>
    </source>
</evidence>
<keyword evidence="2 8" id="KW-0812">Transmembrane</keyword>
<dbReference type="PRINTS" id="PR00237">
    <property type="entry name" value="GPCRRHODOPSN"/>
</dbReference>
<evidence type="ECO:0000313" key="11">
    <source>
        <dbReference type="WBParaSite" id="MBELARI_LOCUS19894"/>
    </source>
</evidence>
<dbReference type="InterPro" id="IPR000276">
    <property type="entry name" value="GPCR_Rhodpsn"/>
</dbReference>
<comment type="subcellular location">
    <subcellularLocation>
        <location evidence="1">Membrane</location>
        <topology evidence="1">Multi-pass membrane protein</topology>
    </subcellularLocation>
</comment>
<dbReference type="GO" id="GO:0004930">
    <property type="term" value="F:G protein-coupled receptor activity"/>
    <property type="evidence" value="ECO:0007669"/>
    <property type="project" value="UniProtKB-KW"/>
</dbReference>
<feature type="transmembrane region" description="Helical" evidence="8">
    <location>
        <begin position="45"/>
        <end position="69"/>
    </location>
</feature>
<reference evidence="11" key="1">
    <citation type="submission" date="2024-02" db="UniProtKB">
        <authorList>
            <consortium name="WormBaseParasite"/>
        </authorList>
    </citation>
    <scope>IDENTIFICATION</scope>
</reference>
<dbReference type="PANTHER" id="PTHR24243">
    <property type="entry name" value="G-PROTEIN COUPLED RECEPTOR"/>
    <property type="match status" value="1"/>
</dbReference>
<keyword evidence="6" id="KW-0675">Receptor</keyword>
<keyword evidence="3 8" id="KW-1133">Transmembrane helix</keyword>
<dbReference type="InterPro" id="IPR017452">
    <property type="entry name" value="GPCR_Rhodpsn_7TM"/>
</dbReference>
<feature type="transmembrane region" description="Helical" evidence="8">
    <location>
        <begin position="303"/>
        <end position="323"/>
    </location>
</feature>
<name>A0AAF3F062_9BILA</name>
<evidence type="ECO:0000256" key="7">
    <source>
        <dbReference type="ARBA" id="ARBA00023224"/>
    </source>
</evidence>
<dbReference type="AlphaFoldDB" id="A0AAF3F062"/>
<dbReference type="PANTHER" id="PTHR24243:SF224">
    <property type="entry name" value="G-PROTEIN COUPLED RECEPTOR 19-RELATED"/>
    <property type="match status" value="1"/>
</dbReference>
<dbReference type="Proteomes" id="UP000887575">
    <property type="component" value="Unassembled WGS sequence"/>
</dbReference>
<keyword evidence="4" id="KW-0297">G-protein coupled receptor</keyword>
<dbReference type="SUPFAM" id="SSF81321">
    <property type="entry name" value="Family A G protein-coupled receptor-like"/>
    <property type="match status" value="1"/>
</dbReference>
<organism evidence="10 11">
    <name type="scientific">Mesorhabditis belari</name>
    <dbReference type="NCBI Taxonomy" id="2138241"/>
    <lineage>
        <taxon>Eukaryota</taxon>
        <taxon>Metazoa</taxon>
        <taxon>Ecdysozoa</taxon>
        <taxon>Nematoda</taxon>
        <taxon>Chromadorea</taxon>
        <taxon>Rhabditida</taxon>
        <taxon>Rhabditina</taxon>
        <taxon>Rhabditomorpha</taxon>
        <taxon>Rhabditoidea</taxon>
        <taxon>Rhabditidae</taxon>
        <taxon>Mesorhabditinae</taxon>
        <taxon>Mesorhabditis</taxon>
    </lineage>
</organism>
<proteinExistence type="predicted"/>
<keyword evidence="10" id="KW-1185">Reference proteome</keyword>
<feature type="transmembrane region" description="Helical" evidence="8">
    <location>
        <begin position="163"/>
        <end position="183"/>
    </location>
</feature>
<evidence type="ECO:0000256" key="3">
    <source>
        <dbReference type="ARBA" id="ARBA00022989"/>
    </source>
</evidence>
<evidence type="ECO:0000256" key="1">
    <source>
        <dbReference type="ARBA" id="ARBA00004141"/>
    </source>
</evidence>
<feature type="transmembrane region" description="Helical" evidence="8">
    <location>
        <begin position="81"/>
        <end position="103"/>
    </location>
</feature>